<keyword evidence="8" id="KW-0999">Mitochondrion inner membrane</keyword>
<evidence type="ECO:0000256" key="3">
    <source>
        <dbReference type="ARBA" id="ARBA00004637"/>
    </source>
</evidence>
<keyword evidence="9" id="KW-0249">Electron transport</keyword>
<keyword evidence="12" id="KW-1015">Disulfide bond</keyword>
<evidence type="ECO:0000256" key="11">
    <source>
        <dbReference type="ARBA" id="ARBA00023136"/>
    </source>
</evidence>
<evidence type="ECO:0000256" key="9">
    <source>
        <dbReference type="ARBA" id="ARBA00022982"/>
    </source>
</evidence>
<feature type="non-terminal residue" evidence="13">
    <location>
        <position position="1"/>
    </location>
</feature>
<evidence type="ECO:0000256" key="12">
    <source>
        <dbReference type="ARBA" id="ARBA00023157"/>
    </source>
</evidence>
<evidence type="ECO:0000256" key="5">
    <source>
        <dbReference type="ARBA" id="ARBA00018677"/>
    </source>
</evidence>
<name>A0A1D2AIV6_ORNBR</name>
<evidence type="ECO:0000256" key="1">
    <source>
        <dbReference type="ARBA" id="ARBA00003195"/>
    </source>
</evidence>
<evidence type="ECO:0000256" key="4">
    <source>
        <dbReference type="ARBA" id="ARBA00008006"/>
    </source>
</evidence>
<dbReference type="GO" id="GO:0005758">
    <property type="term" value="C:mitochondrial intermembrane space"/>
    <property type="evidence" value="ECO:0007669"/>
    <property type="project" value="UniProtKB-SubCell"/>
</dbReference>
<evidence type="ECO:0000313" key="13">
    <source>
        <dbReference type="EMBL" id="JAT79110.1"/>
    </source>
</evidence>
<evidence type="ECO:0000256" key="6">
    <source>
        <dbReference type="ARBA" id="ARBA00022448"/>
    </source>
</evidence>
<feature type="non-terminal residue" evidence="13">
    <location>
        <position position="82"/>
    </location>
</feature>
<evidence type="ECO:0000256" key="10">
    <source>
        <dbReference type="ARBA" id="ARBA00023128"/>
    </source>
</evidence>
<keyword evidence="10" id="KW-0496">Mitochondrion</keyword>
<reference evidence="13" key="1">
    <citation type="submission" date="2016-07" db="EMBL/GenBank/DDBJ databases">
        <title>Salivary Glands transcriptome analysis on engorged females of Ornithodoros brasiliensis (Acari:Argasidae).</title>
        <authorList>
            <person name="Simons S.M."/>
            <person name="Carvalho E."/>
            <person name="Junqueira-de-Azevedo I."/>
            <person name="Ho P.L."/>
            <person name="Giovanni D."/>
            <person name="Mendonca R."/>
            <person name="Onofrio V."/>
            <person name="Landulfo G."/>
            <person name="Ramirez D."/>
            <person name="Barros-Battesti D."/>
        </authorList>
    </citation>
    <scope>NUCLEOTIDE SEQUENCE</scope>
    <source>
        <strain evidence="13">Female</strain>
        <tissue evidence="13">Salivary gland</tissue>
    </source>
</reference>
<evidence type="ECO:0000256" key="2">
    <source>
        <dbReference type="ARBA" id="ARBA00004569"/>
    </source>
</evidence>
<keyword evidence="7" id="KW-0679">Respiratory chain</keyword>
<dbReference type="EMBL" id="GETE01000444">
    <property type="protein sequence ID" value="JAT79110.1"/>
    <property type="molecule type" value="Transcribed_RNA"/>
</dbReference>
<dbReference type="AlphaFoldDB" id="A0A1D2AIV6"/>
<evidence type="ECO:0000256" key="8">
    <source>
        <dbReference type="ARBA" id="ARBA00022792"/>
    </source>
</evidence>
<comment type="similarity">
    <text evidence="4">Belongs to the complex I NDUFB7 subunit family.</text>
</comment>
<keyword evidence="11" id="KW-0472">Membrane</keyword>
<keyword evidence="6" id="KW-0813">Transport</keyword>
<evidence type="ECO:0000256" key="7">
    <source>
        <dbReference type="ARBA" id="ARBA00022660"/>
    </source>
</evidence>
<dbReference type="GO" id="GO:0005743">
    <property type="term" value="C:mitochondrial inner membrane"/>
    <property type="evidence" value="ECO:0007669"/>
    <property type="project" value="UniProtKB-SubCell"/>
</dbReference>
<proteinExistence type="inferred from homology"/>
<comment type="function">
    <text evidence="1">Accessory subunit of the mitochondrial membrane respiratory chain NADH dehydrogenase (Complex I), that is believed not to be involved in catalysis. Complex I functions in the transfer of electrons from NADH to the respiratory chain. The immediate electron acceptor for the enzyme is believed to be ubiquinone.</text>
</comment>
<comment type="subcellular location">
    <subcellularLocation>
        <location evidence="3">Mitochondrion inner membrane</location>
        <topology evidence="3">Peripheral membrane protein</topology>
    </subcellularLocation>
    <subcellularLocation>
        <location evidence="2">Mitochondrion intermembrane space</location>
    </subcellularLocation>
</comment>
<protein>
    <recommendedName>
        <fullName evidence="5">NADH dehydrogenase [ubiquinone] 1 beta subcomplex subunit 7</fullName>
    </recommendedName>
</protein>
<dbReference type="PANTHER" id="PTHR20900">
    <property type="entry name" value="NADH:UBIQUINONE OXIDOREDUCTASE B18-LIKE SUBUNIT"/>
    <property type="match status" value="1"/>
</dbReference>
<sequence length="82" mass="9311">VVQKERSADMGNNLGNYSTINGTIYTTLLEPEPPKKFVPEHDPNFGFPDGRKPRVMKATEEEMISARIPHRLRGYCAHDLIN</sequence>
<organism evidence="13">
    <name type="scientific">Ornithodoros brasiliensis</name>
    <name type="common">Mouro tick</name>
    <dbReference type="NCBI Taxonomy" id="888526"/>
    <lineage>
        <taxon>Eukaryota</taxon>
        <taxon>Metazoa</taxon>
        <taxon>Ecdysozoa</taxon>
        <taxon>Arthropoda</taxon>
        <taxon>Chelicerata</taxon>
        <taxon>Arachnida</taxon>
        <taxon>Acari</taxon>
        <taxon>Parasitiformes</taxon>
        <taxon>Ixodida</taxon>
        <taxon>Ixodoidea</taxon>
        <taxon>Argasidae</taxon>
        <taxon>Ornithodorinae</taxon>
        <taxon>Ornithodoros</taxon>
    </lineage>
</organism>
<dbReference type="PANTHER" id="PTHR20900:SF0">
    <property type="entry name" value="NADH DEHYDROGENASE [UBIQUINONE] 1 BETA SUBCOMPLEX SUBUNIT 7"/>
    <property type="match status" value="1"/>
</dbReference>
<dbReference type="InterPro" id="IPR008698">
    <property type="entry name" value="NDUB7"/>
</dbReference>
<accession>A0A1D2AIV6</accession>